<proteinExistence type="predicted"/>
<comment type="caution">
    <text evidence="3">The sequence shown here is derived from an EMBL/GenBank/DDBJ whole genome shotgun (WGS) entry which is preliminary data.</text>
</comment>
<keyword evidence="2" id="KW-0472">Membrane</keyword>
<reference evidence="3 4" key="1">
    <citation type="submission" date="2016-06" db="EMBL/GenBank/DDBJ databases">
        <title>Genome sequence of Oerskovia enterophila DSM 43852.</title>
        <authorList>
            <person name="Poehlein A."/>
            <person name="Jag V."/>
            <person name="Bengelsdorf F.R."/>
            <person name="Daniel R."/>
            <person name="Duerre P."/>
        </authorList>
    </citation>
    <scope>NUCLEOTIDE SEQUENCE [LARGE SCALE GENOMIC DNA]</scope>
    <source>
        <strain evidence="3 4">DSM 43852</strain>
    </source>
</reference>
<evidence type="ECO:0000313" key="4">
    <source>
        <dbReference type="Proteomes" id="UP000093412"/>
    </source>
</evidence>
<name>A0ABX2Y3U8_9CELL</name>
<feature type="transmembrane region" description="Helical" evidence="2">
    <location>
        <begin position="108"/>
        <end position="127"/>
    </location>
</feature>
<keyword evidence="2" id="KW-0812">Transmembrane</keyword>
<gene>
    <name evidence="3" type="ORF">OERS_23280</name>
</gene>
<feature type="transmembrane region" description="Helical" evidence="2">
    <location>
        <begin position="67"/>
        <end position="88"/>
    </location>
</feature>
<accession>A0ABX2Y3U8</accession>
<keyword evidence="4" id="KW-1185">Reference proteome</keyword>
<dbReference type="Proteomes" id="UP000093412">
    <property type="component" value="Unassembled WGS sequence"/>
</dbReference>
<keyword evidence="2" id="KW-1133">Transmembrane helix</keyword>
<organism evidence="3 4">
    <name type="scientific">Oerskovia enterophila</name>
    <dbReference type="NCBI Taxonomy" id="43678"/>
    <lineage>
        <taxon>Bacteria</taxon>
        <taxon>Bacillati</taxon>
        <taxon>Actinomycetota</taxon>
        <taxon>Actinomycetes</taxon>
        <taxon>Micrococcales</taxon>
        <taxon>Cellulomonadaceae</taxon>
        <taxon>Oerskovia</taxon>
    </lineage>
</organism>
<feature type="region of interest" description="Disordered" evidence="1">
    <location>
        <begin position="17"/>
        <end position="57"/>
    </location>
</feature>
<evidence type="ECO:0000256" key="1">
    <source>
        <dbReference type="SAM" id="MobiDB-lite"/>
    </source>
</evidence>
<protein>
    <submittedName>
        <fullName evidence="3">Uncharacterized protein</fullName>
    </submittedName>
</protein>
<evidence type="ECO:0000313" key="3">
    <source>
        <dbReference type="EMBL" id="OCI30983.1"/>
    </source>
</evidence>
<sequence length="134" mass="14097">MRCALVPELVARGGCRHAGSVPRRTPGKRPLSGSSVSLAGARDRYPRTVPDLPGVPDDDRTPRRIGWGWLALSVLAAVVAFLAVAVQVRRCVEDPSGGEALCTTGPALGTGGWMVGLAGACLAVYSFRRAFARR</sequence>
<dbReference type="EMBL" id="MAQA01000025">
    <property type="protein sequence ID" value="OCI30983.1"/>
    <property type="molecule type" value="Genomic_DNA"/>
</dbReference>
<evidence type="ECO:0000256" key="2">
    <source>
        <dbReference type="SAM" id="Phobius"/>
    </source>
</evidence>